<evidence type="ECO:0000313" key="8">
    <source>
        <dbReference type="EMBL" id="KAL1190938.1"/>
    </source>
</evidence>
<dbReference type="Pfam" id="PF16922">
    <property type="entry name" value="SLD5_C"/>
    <property type="match status" value="1"/>
</dbReference>
<dbReference type="PIRSF" id="PIRSF007764">
    <property type="entry name" value="Sld5"/>
    <property type="match status" value="1"/>
</dbReference>
<accession>A0ABD0Z8B9</accession>
<dbReference type="EMBL" id="JBANAX010000864">
    <property type="protein sequence ID" value="KAL1190938.1"/>
    <property type="molecule type" value="Genomic_DNA"/>
</dbReference>
<evidence type="ECO:0000256" key="3">
    <source>
        <dbReference type="ARBA" id="ARBA00014804"/>
    </source>
</evidence>
<protein>
    <recommendedName>
        <fullName evidence="3">DNA replication complex GINS protein SLD5</fullName>
    </recommendedName>
</protein>
<evidence type="ECO:0000256" key="5">
    <source>
        <dbReference type="ARBA" id="ARBA00023242"/>
    </source>
</evidence>
<dbReference type="InterPro" id="IPR021151">
    <property type="entry name" value="GINS_A"/>
</dbReference>
<dbReference type="InterPro" id="IPR036224">
    <property type="entry name" value="GINS_bundle-like_dom_sf"/>
</dbReference>
<dbReference type="SUPFAM" id="SSF158573">
    <property type="entry name" value="GINS helical bundle-like"/>
    <property type="match status" value="1"/>
</dbReference>
<keyword evidence="4" id="KW-0235">DNA replication</keyword>
<feature type="domain" description="DNA replication complex GINS protein SLD5 C-terminal" evidence="7">
    <location>
        <begin position="88"/>
        <end position="133"/>
    </location>
</feature>
<keyword evidence="9" id="KW-1185">Reference proteome</keyword>
<evidence type="ECO:0000259" key="6">
    <source>
        <dbReference type="Pfam" id="PF05916"/>
    </source>
</evidence>
<proteinExistence type="inferred from homology"/>
<gene>
    <name evidence="8" type="ORF">V5N11_020912</name>
</gene>
<dbReference type="CDD" id="cd11711">
    <property type="entry name" value="GINS_A_Sld5"/>
    <property type="match status" value="1"/>
</dbReference>
<keyword evidence="5" id="KW-0539">Nucleus</keyword>
<evidence type="ECO:0000256" key="1">
    <source>
        <dbReference type="ARBA" id="ARBA00004123"/>
    </source>
</evidence>
<dbReference type="GO" id="GO:0006260">
    <property type="term" value="P:DNA replication"/>
    <property type="evidence" value="ECO:0007669"/>
    <property type="project" value="UniProtKB-KW"/>
</dbReference>
<sequence length="135" mass="16027">MDLDRTQFLLRSYIRVRLLKIEKFMLHNLKSEEAERRLSEQEKVFATRSADDLAKHFEESVLLKLPENYQSVLKQSLISKVDDMVPQPHLDTFVVCRSKNFFSLNLYEEEESPETVEMDHGDLYFIRYKIVKGPN</sequence>
<reference evidence="8 9" key="1">
    <citation type="submission" date="2024-04" db="EMBL/GenBank/DDBJ databases">
        <title>Genome assembly C_amara_ONT_v2.</title>
        <authorList>
            <person name="Yant L."/>
            <person name="Moore C."/>
            <person name="Slenker M."/>
        </authorList>
    </citation>
    <scope>NUCLEOTIDE SEQUENCE [LARGE SCALE GENOMIC DNA]</scope>
    <source>
        <tissue evidence="8">Leaf</tissue>
    </source>
</reference>
<dbReference type="SUPFAM" id="SSF160059">
    <property type="entry name" value="PriA/YqbF domain"/>
    <property type="match status" value="1"/>
</dbReference>
<dbReference type="Pfam" id="PF05916">
    <property type="entry name" value="Sld5"/>
    <property type="match status" value="1"/>
</dbReference>
<dbReference type="PANTHER" id="PTHR21206">
    <property type="entry name" value="SLD5 PROTEIN"/>
    <property type="match status" value="1"/>
</dbReference>
<dbReference type="InterPro" id="IPR008591">
    <property type="entry name" value="GINS_Sld5"/>
</dbReference>
<evidence type="ECO:0000256" key="2">
    <source>
        <dbReference type="ARBA" id="ARBA00008187"/>
    </source>
</evidence>
<evidence type="ECO:0000313" key="9">
    <source>
        <dbReference type="Proteomes" id="UP001558713"/>
    </source>
</evidence>
<evidence type="ECO:0000256" key="4">
    <source>
        <dbReference type="ARBA" id="ARBA00022705"/>
    </source>
</evidence>
<evidence type="ECO:0000259" key="7">
    <source>
        <dbReference type="Pfam" id="PF16922"/>
    </source>
</evidence>
<organism evidence="8 9">
    <name type="scientific">Cardamine amara subsp. amara</name>
    <dbReference type="NCBI Taxonomy" id="228776"/>
    <lineage>
        <taxon>Eukaryota</taxon>
        <taxon>Viridiplantae</taxon>
        <taxon>Streptophyta</taxon>
        <taxon>Embryophyta</taxon>
        <taxon>Tracheophyta</taxon>
        <taxon>Spermatophyta</taxon>
        <taxon>Magnoliopsida</taxon>
        <taxon>eudicotyledons</taxon>
        <taxon>Gunneridae</taxon>
        <taxon>Pentapetalae</taxon>
        <taxon>rosids</taxon>
        <taxon>malvids</taxon>
        <taxon>Brassicales</taxon>
        <taxon>Brassicaceae</taxon>
        <taxon>Cardamineae</taxon>
        <taxon>Cardamine</taxon>
    </lineage>
</organism>
<comment type="subcellular location">
    <subcellularLocation>
        <location evidence="1">Nucleus</location>
    </subcellularLocation>
</comment>
<dbReference type="InterPro" id="IPR038749">
    <property type="entry name" value="Sld5_GINS_A"/>
</dbReference>
<dbReference type="PANTHER" id="PTHR21206:SF0">
    <property type="entry name" value="DNA REPLICATION COMPLEX GINS PROTEIN SLD5"/>
    <property type="match status" value="1"/>
</dbReference>
<comment type="similarity">
    <text evidence="2">Belongs to the GINS4/SLD5 family.</text>
</comment>
<name>A0ABD0Z8B9_CARAN</name>
<dbReference type="GO" id="GO:0005634">
    <property type="term" value="C:nucleus"/>
    <property type="evidence" value="ECO:0007669"/>
    <property type="project" value="UniProtKB-SubCell"/>
</dbReference>
<dbReference type="Proteomes" id="UP001558713">
    <property type="component" value="Unassembled WGS sequence"/>
</dbReference>
<comment type="caution">
    <text evidence="8">The sequence shown here is derived from an EMBL/GenBank/DDBJ whole genome shotgun (WGS) entry which is preliminary data.</text>
</comment>
<feature type="domain" description="GINS subunit" evidence="6">
    <location>
        <begin position="1"/>
        <end position="59"/>
    </location>
</feature>
<dbReference type="Gene3D" id="1.20.58.1030">
    <property type="match status" value="1"/>
</dbReference>
<dbReference type="AlphaFoldDB" id="A0ABD0Z8B9"/>
<dbReference type="InterPro" id="IPR031633">
    <property type="entry name" value="SLD5_C"/>
</dbReference>